<keyword evidence="3" id="KW-0067">ATP-binding</keyword>
<proteinExistence type="predicted"/>
<dbReference type="SMART" id="SM00797">
    <property type="entry name" value="AHS2"/>
    <property type="match status" value="1"/>
</dbReference>
<gene>
    <name evidence="5" type="primary">ybgK</name>
    <name evidence="5" type="ORF">GCM10007053_06280</name>
</gene>
<dbReference type="Gene3D" id="2.40.100.10">
    <property type="entry name" value="Cyclophilin-like"/>
    <property type="match status" value="1"/>
</dbReference>
<evidence type="ECO:0000256" key="2">
    <source>
        <dbReference type="ARBA" id="ARBA00022801"/>
    </source>
</evidence>
<evidence type="ECO:0000259" key="4">
    <source>
        <dbReference type="SMART" id="SM00797"/>
    </source>
</evidence>
<dbReference type="NCBIfam" id="TIGR00724">
    <property type="entry name" value="urea_amlyse_rel"/>
    <property type="match status" value="1"/>
</dbReference>
<evidence type="ECO:0000313" key="5">
    <source>
        <dbReference type="EMBL" id="GHD27674.1"/>
    </source>
</evidence>
<feature type="domain" description="Carboxyltransferase" evidence="4">
    <location>
        <begin position="24"/>
        <end position="300"/>
    </location>
</feature>
<sequence length="312" mass="33446">MGFTVKQPGMLALLQDAGRFGQHRIGLTTGGPLDKRAFDLCNALLENPVGTTAVELSFGGLELVATEDTFICVTGADAPLTIAGEEQPLYTVLPVRAGDTVHLGFSENGCRSYLGVADGFKVTESFGSTSTVVREGIGGLQGGKLEAGDTLHCSAISTRKQLQLPAQHRPVYSDELTVRVIPGYQLSHFPRYQQRRFFSLPYTVSTRSDRMGYRMEGPEISCDIQGILSEGICLGAIQVPADGQPIVLLNDRQTIGGYPKIGAALSLDLALLAQLRPGQQVHFTPISQHEAHNALHLAANNNVTALFEDLGT</sequence>
<dbReference type="Pfam" id="PF02626">
    <property type="entry name" value="CT_A_B"/>
    <property type="match status" value="1"/>
</dbReference>
<keyword evidence="1" id="KW-0547">Nucleotide-binding</keyword>
<dbReference type="GO" id="GO:0005524">
    <property type="term" value="F:ATP binding"/>
    <property type="evidence" value="ECO:0007669"/>
    <property type="project" value="UniProtKB-KW"/>
</dbReference>
<keyword evidence="2 5" id="KW-0378">Hydrolase</keyword>
<dbReference type="RefSeq" id="WP_189475051.1">
    <property type="nucleotide sequence ID" value="NZ_BMYM01000001.1"/>
</dbReference>
<dbReference type="EMBL" id="BMYM01000001">
    <property type="protein sequence ID" value="GHD27674.1"/>
    <property type="molecule type" value="Genomic_DNA"/>
</dbReference>
<reference evidence="5" key="1">
    <citation type="journal article" date="2014" name="Int. J. Syst. Evol. Microbiol.">
        <title>Complete genome sequence of Corynebacterium casei LMG S-19264T (=DSM 44701T), isolated from a smear-ripened cheese.</title>
        <authorList>
            <consortium name="US DOE Joint Genome Institute (JGI-PGF)"/>
            <person name="Walter F."/>
            <person name="Albersmeier A."/>
            <person name="Kalinowski J."/>
            <person name="Ruckert C."/>
        </authorList>
    </citation>
    <scope>NUCLEOTIDE SEQUENCE</scope>
    <source>
        <strain evidence="5">KCTC 23430</strain>
    </source>
</reference>
<accession>A0A918XDU8</accession>
<evidence type="ECO:0000313" key="6">
    <source>
        <dbReference type="Proteomes" id="UP000644693"/>
    </source>
</evidence>
<dbReference type="Proteomes" id="UP000644693">
    <property type="component" value="Unassembled WGS sequence"/>
</dbReference>
<reference evidence="5" key="2">
    <citation type="submission" date="2020-09" db="EMBL/GenBank/DDBJ databases">
        <authorList>
            <person name="Sun Q."/>
            <person name="Kim S."/>
        </authorList>
    </citation>
    <scope>NUCLEOTIDE SEQUENCE</scope>
    <source>
        <strain evidence="5">KCTC 23430</strain>
    </source>
</reference>
<dbReference type="PANTHER" id="PTHR43309">
    <property type="entry name" value="5-OXOPROLINASE SUBUNIT C"/>
    <property type="match status" value="1"/>
</dbReference>
<dbReference type="SUPFAM" id="SSF50891">
    <property type="entry name" value="Cyclophilin-like"/>
    <property type="match status" value="1"/>
</dbReference>
<keyword evidence="6" id="KW-1185">Reference proteome</keyword>
<evidence type="ECO:0000256" key="3">
    <source>
        <dbReference type="ARBA" id="ARBA00022840"/>
    </source>
</evidence>
<dbReference type="InterPro" id="IPR003778">
    <property type="entry name" value="CT_A_B"/>
</dbReference>
<protein>
    <submittedName>
        <fullName evidence="5">Allophanate hydrolase</fullName>
    </submittedName>
</protein>
<dbReference type="GO" id="GO:0016787">
    <property type="term" value="F:hydrolase activity"/>
    <property type="evidence" value="ECO:0007669"/>
    <property type="project" value="UniProtKB-KW"/>
</dbReference>
<name>A0A918XDU8_9GAMM</name>
<organism evidence="5 6">
    <name type="scientific">Parahalioglobus pacificus</name>
    <dbReference type="NCBI Taxonomy" id="930806"/>
    <lineage>
        <taxon>Bacteria</taxon>
        <taxon>Pseudomonadati</taxon>
        <taxon>Pseudomonadota</taxon>
        <taxon>Gammaproteobacteria</taxon>
        <taxon>Cellvibrionales</taxon>
        <taxon>Halieaceae</taxon>
        <taxon>Parahalioglobus</taxon>
    </lineage>
</organism>
<evidence type="ECO:0000256" key="1">
    <source>
        <dbReference type="ARBA" id="ARBA00022741"/>
    </source>
</evidence>
<dbReference type="PANTHER" id="PTHR43309:SF4">
    <property type="entry name" value="CARBOXYLTRANSFERASE DOMAIN-CONTAINING PROTEIN"/>
    <property type="match status" value="1"/>
</dbReference>
<dbReference type="InterPro" id="IPR052708">
    <property type="entry name" value="PxpC"/>
</dbReference>
<dbReference type="InterPro" id="IPR029000">
    <property type="entry name" value="Cyclophilin-like_dom_sf"/>
</dbReference>
<dbReference type="AlphaFoldDB" id="A0A918XDU8"/>
<comment type="caution">
    <text evidence="5">The sequence shown here is derived from an EMBL/GenBank/DDBJ whole genome shotgun (WGS) entry which is preliminary data.</text>
</comment>